<reference evidence="1" key="2">
    <citation type="submission" date="2022-12" db="EMBL/GenBank/DDBJ databases">
        <authorList>
            <person name="Kardos G."/>
            <person name="Sarkozi R."/>
            <person name="Laczko L."/>
            <person name="Marton S."/>
            <person name="Makrai L."/>
            <person name="Banyai K."/>
            <person name="Fodor L."/>
        </authorList>
    </citation>
    <scope>NUCLEOTIDE SEQUENCE</scope>
    <source>
        <strain evidence="1">84/14</strain>
    </source>
</reference>
<reference evidence="1" key="1">
    <citation type="journal article" date="2021" name="Vet Sci">
        <title>O-Serogroups and Pathovirotypes of Escherichia coli Isolated from Post-Weaning Piglets Showing Diarrhoea and/or Oedema in South Korea.</title>
        <authorList>
            <person name="Byun J.W."/>
            <person name="Moon B.Y."/>
            <person name="Do K.H."/>
            <person name="Lee K."/>
            <person name="Lee H.Y."/>
            <person name="Kim W.I."/>
            <person name="So B."/>
            <person name="Lee W.K."/>
        </authorList>
    </citation>
    <scope>NUCLEOTIDE SEQUENCE</scope>
    <source>
        <strain evidence="1">84/14</strain>
    </source>
</reference>
<protein>
    <submittedName>
        <fullName evidence="1">Uncharacterized protein</fullName>
    </submittedName>
</protein>
<comment type="caution">
    <text evidence="1">The sequence shown here is derived from an EMBL/GenBank/DDBJ whole genome shotgun (WGS) entry which is preliminary data.</text>
</comment>
<dbReference type="Proteomes" id="UP001077788">
    <property type="component" value="Unassembled WGS sequence"/>
</dbReference>
<feature type="non-terminal residue" evidence="1">
    <location>
        <position position="1"/>
    </location>
</feature>
<accession>A0A9Q4H7Q1</accession>
<evidence type="ECO:0000313" key="1">
    <source>
        <dbReference type="EMBL" id="MCY6524789.1"/>
    </source>
</evidence>
<name>A0A9Q4H7Q1_ACTPL</name>
<evidence type="ECO:0000313" key="2">
    <source>
        <dbReference type="Proteomes" id="UP001077788"/>
    </source>
</evidence>
<gene>
    <name evidence="1" type="ORF">OYG11_11310</name>
</gene>
<organism evidence="1 2">
    <name type="scientific">Actinobacillus pleuropneumoniae</name>
    <name type="common">Haemophilus pleuropneumoniae</name>
    <dbReference type="NCBI Taxonomy" id="715"/>
    <lineage>
        <taxon>Bacteria</taxon>
        <taxon>Pseudomonadati</taxon>
        <taxon>Pseudomonadota</taxon>
        <taxon>Gammaproteobacteria</taxon>
        <taxon>Pasteurellales</taxon>
        <taxon>Pasteurellaceae</taxon>
        <taxon>Actinobacillus</taxon>
    </lineage>
</organism>
<dbReference type="EMBL" id="JAPQFC010000203">
    <property type="protein sequence ID" value="MCY6524789.1"/>
    <property type="molecule type" value="Genomic_DNA"/>
</dbReference>
<sequence>SFLVGFSLERLSCLVFPFPFFLFPDVLPLPVDESTTLILEVIMAEGSSLGESDRAKTQTFLEFSFYS</sequence>
<dbReference type="AlphaFoldDB" id="A0A9Q4H7Q1"/>
<dbReference type="RefSeq" id="WP_267991874.1">
    <property type="nucleotide sequence ID" value="NZ_JAPQFC010000203.1"/>
</dbReference>
<proteinExistence type="predicted"/>